<dbReference type="AlphaFoldDB" id="A0A7G9WEL6"/>
<dbReference type="KEGG" id="caml:H6X83_09190"/>
<accession>A0A7G9WEL6</accession>
<evidence type="ECO:0000313" key="1">
    <source>
        <dbReference type="EMBL" id="QNO17128.1"/>
    </source>
</evidence>
<protein>
    <recommendedName>
        <fullName evidence="3">Galactose mutarotase</fullName>
    </recommendedName>
</protein>
<reference evidence="1 2" key="1">
    <citation type="submission" date="2020-08" db="EMBL/GenBank/DDBJ databases">
        <authorList>
            <person name="Ren C."/>
            <person name="Gu Y."/>
            <person name="Xu Y."/>
        </authorList>
    </citation>
    <scope>NUCLEOTIDE SEQUENCE [LARGE SCALE GENOMIC DNA]</scope>
    <source>
        <strain evidence="1 2">LBM18003</strain>
    </source>
</reference>
<evidence type="ECO:0008006" key="3">
    <source>
        <dbReference type="Google" id="ProtNLM"/>
    </source>
</evidence>
<sequence length="311" mass="35053">MSIEIKEVEYGAQGRCIRMSNHFIDVVVSIDYGPRIVRIGFLDGPNLLYWDEEHRNVFANEELKSYYGPQTAYYAYGGHRVSLAPDRMPQSYYPDNDPVIYGLLGGGVRFTPPRQKGNDVQLSFEVMMGTDASDVMIINKMKNCSHESKRVSLCGSTMLAPGGVVIIPQNMGNEEKHQPNRNVSMWPFSSFRDERLFLGDKYIMAQQAPYGRNLKFGVNDLQGWAGYSNHNCTLVKRFVHATGQPYPDFGSSLETYICDDYAELRTLSPLFTVEAGEGIRHVENIALFHSPDLQMGLPEATVDDYVNHLGI</sequence>
<dbReference type="RefSeq" id="WP_212506196.1">
    <property type="nucleotide sequence ID" value="NZ_CP060696.1"/>
</dbReference>
<gene>
    <name evidence="1" type="ORF">H6X83_09190</name>
</gene>
<proteinExistence type="predicted"/>
<organism evidence="1 2">
    <name type="scientific">Caproicibacterium amylolyticum</name>
    <dbReference type="NCBI Taxonomy" id="2766537"/>
    <lineage>
        <taxon>Bacteria</taxon>
        <taxon>Bacillati</taxon>
        <taxon>Bacillota</taxon>
        <taxon>Clostridia</taxon>
        <taxon>Eubacteriales</taxon>
        <taxon>Oscillospiraceae</taxon>
        <taxon>Caproicibacterium</taxon>
    </lineage>
</organism>
<keyword evidence="2" id="KW-1185">Reference proteome</keyword>
<dbReference type="EMBL" id="CP060696">
    <property type="protein sequence ID" value="QNO17128.1"/>
    <property type="molecule type" value="Genomic_DNA"/>
</dbReference>
<name>A0A7G9WEL6_9FIRM</name>
<evidence type="ECO:0000313" key="2">
    <source>
        <dbReference type="Proteomes" id="UP000516046"/>
    </source>
</evidence>
<dbReference type="Proteomes" id="UP000516046">
    <property type="component" value="Chromosome"/>
</dbReference>